<feature type="signal peptide" evidence="1">
    <location>
        <begin position="1"/>
        <end position="20"/>
    </location>
</feature>
<name>A0ABT0RYL0_9SPHN</name>
<feature type="domain" description="Calcineurin-like phosphoesterase" evidence="2">
    <location>
        <begin position="29"/>
        <end position="300"/>
    </location>
</feature>
<dbReference type="InterPro" id="IPR029052">
    <property type="entry name" value="Metallo-depent_PP-like"/>
</dbReference>
<dbReference type="SUPFAM" id="SSF56300">
    <property type="entry name" value="Metallo-dependent phosphatases"/>
    <property type="match status" value="1"/>
</dbReference>
<evidence type="ECO:0000256" key="1">
    <source>
        <dbReference type="SAM" id="SignalP"/>
    </source>
</evidence>
<organism evidence="3 4">
    <name type="scientific">Sphingomonas caseinilyticus</name>
    <dbReference type="NCBI Taxonomy" id="2908205"/>
    <lineage>
        <taxon>Bacteria</taxon>
        <taxon>Pseudomonadati</taxon>
        <taxon>Pseudomonadota</taxon>
        <taxon>Alphaproteobacteria</taxon>
        <taxon>Sphingomonadales</taxon>
        <taxon>Sphingomonadaceae</taxon>
        <taxon>Sphingomonas</taxon>
    </lineage>
</organism>
<dbReference type="EMBL" id="JAMGBA010000004">
    <property type="protein sequence ID" value="MCL6699780.1"/>
    <property type="molecule type" value="Genomic_DNA"/>
</dbReference>
<evidence type="ECO:0000313" key="4">
    <source>
        <dbReference type="Proteomes" id="UP001203410"/>
    </source>
</evidence>
<keyword evidence="4" id="KW-1185">Reference proteome</keyword>
<sequence>MLRLLVWHLMVIAAALIPSAAVPQPAPQRIVAIGDLHGDFEAWRAIAAAAGIADAKGQWTGGNATLVQVGDVVDRGPDSLKIIQDLMRLQKEAPRRGGRVVALLGNHEAMMMTDDMRYVHPGEYAAFADRDSKGRRDRNYEINKTAIEAAYRARTPDMSAAAIKEEWMKITPLGKIEYTLAWRPDGELGRWALDNPAVVKLGDSLFVHGGISSAYASQSVEDINRKVSTALKTRNAAPTAIINDPQGPLWYRGLVVRNDSDAATVAPVPPGSTVAPTILEEIDMVLRNYGVKRIVVGHTPTREGIIEGAGGKLWRTDSAISRAYGGKLTYLEIIGDRVTAHEVPRPASKPWSTQ</sequence>
<gene>
    <name evidence="3" type="ORF">LZ496_13440</name>
</gene>
<dbReference type="Gene3D" id="3.60.21.10">
    <property type="match status" value="1"/>
</dbReference>
<dbReference type="RefSeq" id="WP_249905237.1">
    <property type="nucleotide sequence ID" value="NZ_JAMGBA010000004.1"/>
</dbReference>
<feature type="chain" id="PRO_5046546151" evidence="1">
    <location>
        <begin position="21"/>
        <end position="354"/>
    </location>
</feature>
<evidence type="ECO:0000313" key="3">
    <source>
        <dbReference type="EMBL" id="MCL6699780.1"/>
    </source>
</evidence>
<accession>A0ABT0RYL0</accession>
<protein>
    <submittedName>
        <fullName evidence="3">Metallophosphoesterase</fullName>
    </submittedName>
</protein>
<evidence type="ECO:0000259" key="2">
    <source>
        <dbReference type="Pfam" id="PF00149"/>
    </source>
</evidence>
<reference evidence="3 4" key="1">
    <citation type="submission" date="2022-05" db="EMBL/GenBank/DDBJ databases">
        <authorList>
            <person name="Jo J.-H."/>
            <person name="Im W.-T."/>
        </authorList>
    </citation>
    <scope>NUCLEOTIDE SEQUENCE [LARGE SCALE GENOMIC DNA]</scope>
    <source>
        <strain evidence="3 4">NSE70-1</strain>
    </source>
</reference>
<dbReference type="PANTHER" id="PTHR46546:SF4">
    <property type="entry name" value="SHEWANELLA-LIKE PROTEIN PHOSPHATASE 1"/>
    <property type="match status" value="1"/>
</dbReference>
<dbReference type="Proteomes" id="UP001203410">
    <property type="component" value="Unassembled WGS sequence"/>
</dbReference>
<dbReference type="PANTHER" id="PTHR46546">
    <property type="entry name" value="SHEWANELLA-LIKE PROTEIN PHOSPHATASE 1"/>
    <property type="match status" value="1"/>
</dbReference>
<proteinExistence type="predicted"/>
<dbReference type="InterPro" id="IPR004843">
    <property type="entry name" value="Calcineurin-like_PHP"/>
</dbReference>
<comment type="caution">
    <text evidence="3">The sequence shown here is derived from an EMBL/GenBank/DDBJ whole genome shotgun (WGS) entry which is preliminary data.</text>
</comment>
<keyword evidence="1" id="KW-0732">Signal</keyword>
<dbReference type="Pfam" id="PF00149">
    <property type="entry name" value="Metallophos"/>
    <property type="match status" value="1"/>
</dbReference>